<dbReference type="EMBL" id="PYWC01000010">
    <property type="protein sequence ID" value="PWW79091.1"/>
    <property type="molecule type" value="Genomic_DNA"/>
</dbReference>
<accession>A0A317T0Y1</accession>
<evidence type="ECO:0000313" key="2">
    <source>
        <dbReference type="Proteomes" id="UP000246991"/>
    </source>
</evidence>
<dbReference type="OrthoDB" id="2142040at2759"/>
<dbReference type="PANTHER" id="PTHR34706:SF2">
    <property type="entry name" value="RFEF"/>
    <property type="match status" value="1"/>
</dbReference>
<keyword evidence="2" id="KW-1185">Reference proteome</keyword>
<feature type="non-terminal residue" evidence="1">
    <location>
        <position position="271"/>
    </location>
</feature>
<protein>
    <recommendedName>
        <fullName evidence="3">VWFA domain-containing protein</fullName>
    </recommendedName>
</protein>
<dbReference type="STRING" id="42249.A0A317T0Y1"/>
<evidence type="ECO:0000313" key="1">
    <source>
        <dbReference type="EMBL" id="PWW79091.1"/>
    </source>
</evidence>
<dbReference type="Proteomes" id="UP000246991">
    <property type="component" value="Unassembled WGS sequence"/>
</dbReference>
<comment type="caution">
    <text evidence="1">The sequence shown here is derived from an EMBL/GenBank/DDBJ whole genome shotgun (WGS) entry which is preliminary data.</text>
</comment>
<proteinExistence type="predicted"/>
<gene>
    <name evidence="1" type="ORF">C7212DRAFT_22977</name>
</gene>
<reference evidence="1 2" key="1">
    <citation type="submission" date="2018-03" db="EMBL/GenBank/DDBJ databases">
        <title>Genomes of Pezizomycetes fungi and the evolution of truffles.</title>
        <authorList>
            <person name="Murat C."/>
            <person name="Payen T."/>
            <person name="Noel B."/>
            <person name="Kuo A."/>
            <person name="Martin F.M."/>
        </authorList>
    </citation>
    <scope>NUCLEOTIDE SEQUENCE [LARGE SCALE GENOMIC DNA]</scope>
    <source>
        <strain evidence="1">091103-1</strain>
    </source>
</reference>
<evidence type="ECO:0008006" key="3">
    <source>
        <dbReference type="Google" id="ProtNLM"/>
    </source>
</evidence>
<name>A0A317T0Y1_9PEZI</name>
<organism evidence="1 2">
    <name type="scientific">Tuber magnatum</name>
    <name type="common">white Piedmont truffle</name>
    <dbReference type="NCBI Taxonomy" id="42249"/>
    <lineage>
        <taxon>Eukaryota</taxon>
        <taxon>Fungi</taxon>
        <taxon>Dikarya</taxon>
        <taxon>Ascomycota</taxon>
        <taxon>Pezizomycotina</taxon>
        <taxon>Pezizomycetes</taxon>
        <taxon>Pezizales</taxon>
        <taxon>Tuberaceae</taxon>
        <taxon>Tuber</taxon>
    </lineage>
</organism>
<dbReference type="PANTHER" id="PTHR34706">
    <property type="entry name" value="SLR1338 PROTEIN"/>
    <property type="match status" value="1"/>
</dbReference>
<sequence length="271" mass="29878">VPTAADIGKKLKEVILTHRTDLQKMYGAEGLDNKLKEEIKRGVKMAKELIEDMGCTYEIAKALTVLTLYNVAILIDDSDSIIEEEGGAKKKTLIQYVDNIAKIYSMAKGDGFLALRFMNARWGRKDWAEGSSRVYLETTIAGGVTRIGTELKKKILDPLVIGGGDQKKPLLVLIITDGAAEGEKKGYLKKVIRDCVNERNKANKGFGAVTFQFSRVGNDPGAAKLLKGLDKDPDLGKFIDVLPVEQDLQQQLEDDKWFVLPKILLGGILPD</sequence>
<feature type="non-terminal residue" evidence="1">
    <location>
        <position position="1"/>
    </location>
</feature>
<dbReference type="AlphaFoldDB" id="A0A317T0Y1"/>